<comment type="caution">
    <text evidence="2">The sequence shown here is derived from an EMBL/GenBank/DDBJ whole genome shotgun (WGS) entry which is preliminary data.</text>
</comment>
<feature type="transmembrane region" description="Helical" evidence="1">
    <location>
        <begin position="318"/>
        <end position="337"/>
    </location>
</feature>
<protein>
    <submittedName>
        <fullName evidence="2">Uncharacterized protein</fullName>
    </submittedName>
</protein>
<keyword evidence="3" id="KW-1185">Reference proteome</keyword>
<feature type="transmembrane region" description="Helical" evidence="1">
    <location>
        <begin position="79"/>
        <end position="101"/>
    </location>
</feature>
<evidence type="ECO:0000256" key="1">
    <source>
        <dbReference type="SAM" id="Phobius"/>
    </source>
</evidence>
<dbReference type="RefSeq" id="WP_213946614.1">
    <property type="nucleotide sequence ID" value="NZ_JAHCMY010000018.1"/>
</dbReference>
<keyword evidence="1" id="KW-1133">Transmembrane helix</keyword>
<organism evidence="2 3">
    <name type="scientific">Litoribacter ruber</name>
    <dbReference type="NCBI Taxonomy" id="702568"/>
    <lineage>
        <taxon>Bacteria</taxon>
        <taxon>Pseudomonadati</taxon>
        <taxon>Bacteroidota</taxon>
        <taxon>Cytophagia</taxon>
        <taxon>Cytophagales</taxon>
        <taxon>Cyclobacteriaceae</taxon>
        <taxon>Litoribacter</taxon>
    </lineage>
</organism>
<evidence type="ECO:0000313" key="2">
    <source>
        <dbReference type="EMBL" id="MBS9525755.1"/>
    </source>
</evidence>
<keyword evidence="1" id="KW-0812">Transmembrane</keyword>
<keyword evidence="1" id="KW-0472">Membrane</keyword>
<evidence type="ECO:0000313" key="3">
    <source>
        <dbReference type="Proteomes" id="UP001319104"/>
    </source>
</evidence>
<gene>
    <name evidence="2" type="ORF">KI659_17175</name>
</gene>
<dbReference type="AlphaFoldDB" id="A0AAP2G5Q3"/>
<feature type="transmembrane region" description="Helical" evidence="1">
    <location>
        <begin position="349"/>
        <end position="377"/>
    </location>
</feature>
<feature type="transmembrane region" description="Helical" evidence="1">
    <location>
        <begin position="288"/>
        <end position="306"/>
    </location>
</feature>
<feature type="transmembrane region" description="Helical" evidence="1">
    <location>
        <begin position="130"/>
        <end position="147"/>
    </location>
</feature>
<feature type="transmembrane region" description="Helical" evidence="1">
    <location>
        <begin position="6"/>
        <end position="24"/>
    </location>
</feature>
<dbReference type="PROSITE" id="PS51257">
    <property type="entry name" value="PROKAR_LIPOPROTEIN"/>
    <property type="match status" value="1"/>
</dbReference>
<dbReference type="EMBL" id="JAHCMY010000018">
    <property type="protein sequence ID" value="MBS9525755.1"/>
    <property type="molecule type" value="Genomic_DNA"/>
</dbReference>
<accession>A0AAP2G5Q3</accession>
<dbReference type="Proteomes" id="UP001319104">
    <property type="component" value="Unassembled WGS sequence"/>
</dbReference>
<proteinExistence type="predicted"/>
<feature type="transmembrane region" description="Helical" evidence="1">
    <location>
        <begin position="383"/>
        <end position="401"/>
    </location>
</feature>
<sequence length="519" mass="61223">MKNPYSHYYYLGAGCIFLILYWLLGYEGIAFEDDVLYFQFGQSYYQGQQVQSEDYLSHRWGSYLFSGWITSLLGPSYRLATLINLVAYLGTLTIIWLVIPYRNLKKWGVIFFVTHLFTLQYLNKLFPDSLLIFWVLLIPVLSLYRHSEAPKTAIAMGLVMFLGFFTKESVSFLFIYPLILMAFDMHFKKPLKFYFYFFPFAGILMAGYFLYYWWNFDSPFYHIMTLQESYHLLSHSYAESGWKAILSRLTYQPFIHLTENYLWVLVMLALPSWYLGMKFHKPIHLEFAIANTLLLAGFWFMTTSLHHYNPMYLQPRHMIIMVAPLSVAIAYGVPSWLQNEIWRRNLAILMFGGSLIALSQAWWVMAGMLALISALIFKLYGKKLWPALAGILLLAGILFPFQEITSKNYSHFYRHFVEENKKASKSKIPLFTNDFVYRSREVLAVNPVGTHYLHSIGHFDLMEEIPAQLRLMVYHRQIHQYPHEDQLLEEFQTWLTRNGYHKIGESEDDWVGIYLYGRF</sequence>
<feature type="transmembrane region" description="Helical" evidence="1">
    <location>
        <begin position="153"/>
        <end position="181"/>
    </location>
</feature>
<reference evidence="2 3" key="1">
    <citation type="submission" date="2021-05" db="EMBL/GenBank/DDBJ databases">
        <authorList>
            <person name="Zhang Z.D."/>
            <person name="Osman G."/>
        </authorList>
    </citation>
    <scope>NUCLEOTIDE SEQUENCE [LARGE SCALE GENOMIC DNA]</scope>
    <source>
        <strain evidence="2 3">KCTC 32217</strain>
    </source>
</reference>
<name>A0AAP2G5Q3_9BACT</name>
<feature type="transmembrane region" description="Helical" evidence="1">
    <location>
        <begin position="260"/>
        <end position="276"/>
    </location>
</feature>
<feature type="transmembrane region" description="Helical" evidence="1">
    <location>
        <begin position="193"/>
        <end position="214"/>
    </location>
</feature>